<evidence type="ECO:0000256" key="1">
    <source>
        <dbReference type="ARBA" id="ARBA00022676"/>
    </source>
</evidence>
<evidence type="ECO:0000256" key="2">
    <source>
        <dbReference type="ARBA" id="ARBA00022679"/>
    </source>
</evidence>
<sequence length="260" mass="29094">MTDLQTQADGKTVPAITILGLPVHRVDMQGALDIVERFIQERTPRHIITADASMLVMAQEDRELRSILLSADLITPDSAGVLWAAKRQGTPLAERVSGVELVERFCVLSAQKGYRLYFLGAAPGIAAAAAERMRLRYPGVQIVGAHHGFFGPEENEAILDEIRRCQPDILCVALGIPKQEKWIAAYQRTLGVPVAIGVGGTFDVLSGKVRRAPLWMRRLHLEWLWRLLNNPRKLSKVLLLPRFVRLVWRSQRTQQPLKTG</sequence>
<evidence type="ECO:0000313" key="4">
    <source>
        <dbReference type="Proteomes" id="UP000014227"/>
    </source>
</evidence>
<dbReference type="EMBL" id="HF951689">
    <property type="protein sequence ID" value="CCW36125.1"/>
    <property type="molecule type" value="Genomic_DNA"/>
</dbReference>
<dbReference type="STRING" id="454171.CP488_01775"/>
<keyword evidence="1 3" id="KW-0328">Glycosyltransferase</keyword>
<reference evidence="4" key="1">
    <citation type="submission" date="2013-03" db="EMBL/GenBank/DDBJ databases">
        <title>Genome sequence of Chthonomonas calidirosea, the first sequenced genome from the Armatimonadetes phylum (formally candidate division OP10).</title>
        <authorList>
            <person name="Lee K.C.Y."/>
            <person name="Morgan X.C."/>
            <person name="Dunfield P.F."/>
            <person name="Tamas I."/>
            <person name="Houghton K.M."/>
            <person name="Vyssotski M."/>
            <person name="Ryan J.L.J."/>
            <person name="Lagutin K."/>
            <person name="McDonald I.R."/>
            <person name="Stott M.B."/>
        </authorList>
    </citation>
    <scope>NUCLEOTIDE SEQUENCE [LARGE SCALE GENOMIC DNA]</scope>
    <source>
        <strain evidence="4">DSM 23976 / ICMP 18418 / T49</strain>
    </source>
</reference>
<gene>
    <name evidence="3" type="ORF">CCALI_02320</name>
</gene>
<dbReference type="InterPro" id="IPR004629">
    <property type="entry name" value="WecG_TagA_CpsF"/>
</dbReference>
<dbReference type="CDD" id="cd06533">
    <property type="entry name" value="Glyco_transf_WecG_TagA"/>
    <property type="match status" value="1"/>
</dbReference>
<dbReference type="HOGENOM" id="CLU_063203_3_1_0"/>
<dbReference type="AlphaFoldDB" id="S0EZW6"/>
<dbReference type="OrthoDB" id="9771846at2"/>
<keyword evidence="2 3" id="KW-0808">Transferase</keyword>
<accession>S0EZW6</accession>
<dbReference type="PANTHER" id="PTHR34136">
    <property type="match status" value="1"/>
</dbReference>
<dbReference type="KEGG" id="ccz:CCALI_02320"/>
<dbReference type="InParanoid" id="S0EZW6"/>
<organism evidence="3 4">
    <name type="scientific">Chthonomonas calidirosea (strain DSM 23976 / ICMP 18418 / T49)</name>
    <dbReference type="NCBI Taxonomy" id="1303518"/>
    <lineage>
        <taxon>Bacteria</taxon>
        <taxon>Bacillati</taxon>
        <taxon>Armatimonadota</taxon>
        <taxon>Chthonomonadia</taxon>
        <taxon>Chthonomonadales</taxon>
        <taxon>Chthonomonadaceae</taxon>
        <taxon>Chthonomonas</taxon>
    </lineage>
</organism>
<dbReference type="NCBIfam" id="TIGR00696">
    <property type="entry name" value="wecG_tagA_cpsF"/>
    <property type="match status" value="1"/>
</dbReference>
<dbReference type="FunCoup" id="S0EZW6">
    <property type="interactions" value="47"/>
</dbReference>
<proteinExistence type="predicted"/>
<keyword evidence="4" id="KW-1185">Reference proteome</keyword>
<dbReference type="RefSeq" id="WP_016483644.1">
    <property type="nucleotide sequence ID" value="NC_021487.1"/>
</dbReference>
<dbReference type="PATRIC" id="fig|1303518.3.peg.2410"/>
<dbReference type="EC" id="2.4.1.187" evidence="3"/>
<dbReference type="PANTHER" id="PTHR34136:SF1">
    <property type="entry name" value="UDP-N-ACETYL-D-MANNOSAMINURONIC ACID TRANSFERASE"/>
    <property type="match status" value="1"/>
</dbReference>
<protein>
    <submittedName>
        <fullName evidence="3">N-acetylmannosaminyltransferase</fullName>
        <ecNumber evidence="3">2.4.1.187</ecNumber>
    </submittedName>
</protein>
<dbReference type="Proteomes" id="UP000014227">
    <property type="component" value="Chromosome I"/>
</dbReference>
<dbReference type="Pfam" id="PF03808">
    <property type="entry name" value="Glyco_tran_WecG"/>
    <property type="match status" value="1"/>
</dbReference>
<dbReference type="GO" id="GO:0047244">
    <property type="term" value="F:N-acetylglucosaminyldiphosphoundecaprenol N-acetyl-beta-D-mannosaminyltransferase activity"/>
    <property type="evidence" value="ECO:0007669"/>
    <property type="project" value="UniProtKB-EC"/>
</dbReference>
<name>S0EZW6_CHTCT</name>
<dbReference type="eggNOG" id="COG1922">
    <property type="taxonomic scope" value="Bacteria"/>
</dbReference>
<evidence type="ECO:0000313" key="3">
    <source>
        <dbReference type="EMBL" id="CCW36125.1"/>
    </source>
</evidence>